<dbReference type="AlphaFoldDB" id="A0A9X3MZS0"/>
<sequence>MIRRGALALGPALLVVAAAALGSMSLFALALGLTALYFGCVGALWLAARRLVVTRTIDRTELQEGAPITLHFTVAGLRGLPVRVEVLGAAGDWQDLADAGGRVTYVIDRPGAHVVEPSPLRLRDDLGLFSRRARGGVAESLLVLPAPAPPERLRRGGAEVSGDPEPDGLRPYTPGTPMSRVHWASAARGGDLQERHFTTGRDQLPLVVVDTADADDESLAWVARSAAGLVLAFSRAGGCRVLLPGDRVPSVVADPSAWPAMHRRLAALEPGDAAGAAAQSRGVIRVTAANAPESDDEPGALPPGVVALSEWTGRHAERVAA</sequence>
<keyword evidence="2" id="KW-0812">Transmembrane</keyword>
<dbReference type="RefSeq" id="WP_270043551.1">
    <property type="nucleotide sequence ID" value="NZ_JAPDOD010000032.1"/>
</dbReference>
<protein>
    <submittedName>
        <fullName evidence="3">DUF58 domain-containing protein</fullName>
    </submittedName>
</protein>
<proteinExistence type="predicted"/>
<organism evidence="3 4">
    <name type="scientific">Solirubrobacter ginsenosidimutans</name>
    <dbReference type="NCBI Taxonomy" id="490573"/>
    <lineage>
        <taxon>Bacteria</taxon>
        <taxon>Bacillati</taxon>
        <taxon>Actinomycetota</taxon>
        <taxon>Thermoleophilia</taxon>
        <taxon>Solirubrobacterales</taxon>
        <taxon>Solirubrobacteraceae</taxon>
        <taxon>Solirubrobacter</taxon>
    </lineage>
</organism>
<comment type="caution">
    <text evidence="3">The sequence shown here is derived from an EMBL/GenBank/DDBJ whole genome shotgun (WGS) entry which is preliminary data.</text>
</comment>
<dbReference type="PANTHER" id="PTHR34351:SF1">
    <property type="entry name" value="SLR1927 PROTEIN"/>
    <property type="match status" value="1"/>
</dbReference>
<dbReference type="EMBL" id="JAPDOD010000032">
    <property type="protein sequence ID" value="MDA0164300.1"/>
    <property type="molecule type" value="Genomic_DNA"/>
</dbReference>
<accession>A0A9X3MZS0</accession>
<dbReference type="Proteomes" id="UP001149140">
    <property type="component" value="Unassembled WGS sequence"/>
</dbReference>
<feature type="region of interest" description="Disordered" evidence="1">
    <location>
        <begin position="152"/>
        <end position="177"/>
    </location>
</feature>
<keyword evidence="2" id="KW-0472">Membrane</keyword>
<evidence type="ECO:0000256" key="1">
    <source>
        <dbReference type="SAM" id="MobiDB-lite"/>
    </source>
</evidence>
<name>A0A9X3MZS0_9ACTN</name>
<gene>
    <name evidence="3" type="ORF">OM076_28780</name>
</gene>
<evidence type="ECO:0000313" key="4">
    <source>
        <dbReference type="Proteomes" id="UP001149140"/>
    </source>
</evidence>
<feature type="transmembrane region" description="Helical" evidence="2">
    <location>
        <begin position="28"/>
        <end position="48"/>
    </location>
</feature>
<keyword evidence="2" id="KW-1133">Transmembrane helix</keyword>
<reference evidence="3" key="1">
    <citation type="submission" date="2022-10" db="EMBL/GenBank/DDBJ databases">
        <title>The WGS of Solirubrobacter ginsenosidimutans DSM 21036.</title>
        <authorList>
            <person name="Jiang Z."/>
        </authorList>
    </citation>
    <scope>NUCLEOTIDE SEQUENCE</scope>
    <source>
        <strain evidence="3">DSM 21036</strain>
    </source>
</reference>
<evidence type="ECO:0000256" key="2">
    <source>
        <dbReference type="SAM" id="Phobius"/>
    </source>
</evidence>
<evidence type="ECO:0000313" key="3">
    <source>
        <dbReference type="EMBL" id="MDA0164300.1"/>
    </source>
</evidence>
<dbReference type="PANTHER" id="PTHR34351">
    <property type="entry name" value="SLR1927 PROTEIN-RELATED"/>
    <property type="match status" value="1"/>
</dbReference>
<keyword evidence="4" id="KW-1185">Reference proteome</keyword>